<reference evidence="2 3" key="1">
    <citation type="submission" date="2019-08" db="EMBL/GenBank/DDBJ databases">
        <title>In-depth cultivation of the pig gut microbiome towards novel bacterial diversity and tailored functional studies.</title>
        <authorList>
            <person name="Wylensek D."/>
            <person name="Hitch T.C.A."/>
            <person name="Clavel T."/>
        </authorList>
    </citation>
    <scope>NUCLEOTIDE SEQUENCE [LARGE SCALE GENOMIC DNA]</scope>
    <source>
        <strain evidence="2 3">SM-530-WT-4B</strain>
    </source>
</reference>
<dbReference type="InterPro" id="IPR006083">
    <property type="entry name" value="PRK/URK"/>
</dbReference>
<dbReference type="InterPro" id="IPR027417">
    <property type="entry name" value="P-loop_NTPase"/>
</dbReference>
<evidence type="ECO:0000313" key="2">
    <source>
        <dbReference type="EMBL" id="MST56151.1"/>
    </source>
</evidence>
<proteinExistence type="predicted"/>
<dbReference type="RefSeq" id="WP_154529235.1">
    <property type="nucleotide sequence ID" value="NZ_VUNH01000009.1"/>
</dbReference>
<keyword evidence="3" id="KW-1185">Reference proteome</keyword>
<keyword evidence="2" id="KW-0808">Transferase</keyword>
<protein>
    <submittedName>
        <fullName evidence="2">Nucleoside kinase</fullName>
    </submittedName>
</protein>
<evidence type="ECO:0000259" key="1">
    <source>
        <dbReference type="Pfam" id="PF00485"/>
    </source>
</evidence>
<gene>
    <name evidence="2" type="ORF">FYJ74_08920</name>
</gene>
<dbReference type="InterPro" id="IPR018163">
    <property type="entry name" value="Thr/Ala-tRNA-synth_IIc_edit"/>
</dbReference>
<dbReference type="SUPFAM" id="SSF55186">
    <property type="entry name" value="ThrRS/AlaRS common domain"/>
    <property type="match status" value="1"/>
</dbReference>
<dbReference type="Proteomes" id="UP000473699">
    <property type="component" value="Unassembled WGS sequence"/>
</dbReference>
<organism evidence="2 3">
    <name type="scientific">Pyramidobacter porci</name>
    <dbReference type="NCBI Taxonomy" id="2605789"/>
    <lineage>
        <taxon>Bacteria</taxon>
        <taxon>Thermotogati</taxon>
        <taxon>Synergistota</taxon>
        <taxon>Synergistia</taxon>
        <taxon>Synergistales</taxon>
        <taxon>Dethiosulfovibrionaceae</taxon>
        <taxon>Pyramidobacter</taxon>
    </lineage>
</organism>
<dbReference type="GO" id="GO:0016301">
    <property type="term" value="F:kinase activity"/>
    <property type="evidence" value="ECO:0007669"/>
    <property type="project" value="UniProtKB-KW"/>
</dbReference>
<comment type="caution">
    <text evidence="2">The sequence shown here is derived from an EMBL/GenBank/DDBJ whole genome shotgun (WGS) entry which is preliminary data.</text>
</comment>
<dbReference type="SUPFAM" id="SSF52540">
    <property type="entry name" value="P-loop containing nucleoside triphosphate hydrolases"/>
    <property type="match status" value="1"/>
</dbReference>
<name>A0A6L5YD21_9BACT</name>
<dbReference type="EMBL" id="VUNH01000009">
    <property type="protein sequence ID" value="MST56151.1"/>
    <property type="molecule type" value="Genomic_DNA"/>
</dbReference>
<dbReference type="AlphaFoldDB" id="A0A6L5YD21"/>
<dbReference type="Pfam" id="PF00485">
    <property type="entry name" value="PRK"/>
    <property type="match status" value="1"/>
</dbReference>
<dbReference type="Gene3D" id="3.40.50.300">
    <property type="entry name" value="P-loop containing nucleotide triphosphate hydrolases"/>
    <property type="match status" value="1"/>
</dbReference>
<dbReference type="Gene3D" id="3.30.980.10">
    <property type="entry name" value="Threonyl-trna Synthetase, Chain A, domain 2"/>
    <property type="match status" value="1"/>
</dbReference>
<dbReference type="CDD" id="cd02028">
    <property type="entry name" value="UMPK_like"/>
    <property type="match status" value="1"/>
</dbReference>
<keyword evidence="2" id="KW-0418">Kinase</keyword>
<evidence type="ECO:0000313" key="3">
    <source>
        <dbReference type="Proteomes" id="UP000473699"/>
    </source>
</evidence>
<sequence>MFNAFFPDGKSVSCDAPASGEELLRRSSGAQSGVPVVAWHVNHYLRPLNWIVDKDARVSWVDLASSEGVSVFQSSLSFVLTIAARRVLGRGLRVTHSISEGTFWEVVPRPGERRDGEDEEIGADKVGAIAAEMERIIAADLPIRVEMTPIDEARRFFEEHERPDKAKLLAHMWSDLPVEMACCDGERDHFYSPMVPSTGYLRPYKLSKLAPGVVLRFPIALSRGELPEYRPSHKLSTVFLDYADWMRKLHVVNLVEICEAVARDGGKELILMSEALHAQKVAEVTQDFLSVPERRVITIAGPSGSGKTTTSHKLRIQLEVAGRRPVAISLDDYFVDRDKCPLDEDGKRDFEAVEAVDTELLNEHVHALLAGKTVRLPRFDFYEGRRAEGDELKLEKDDVLILEGLHGLNDKVLAAIPPQARYGVFLSPLTSLCLDQHSRTSTTDVRLLRRLIRDNRTRGNSPEATLNRWPSVVRGAAKYIFPYQKNADVMFNSSLIYELPVMKPYAEILLRSVGEESPQRGEAMRLLRMLRFVPAMDPRLVPSNSLLREFIGGSIIEI</sequence>
<dbReference type="PANTHER" id="PTHR10285">
    <property type="entry name" value="URIDINE KINASE"/>
    <property type="match status" value="1"/>
</dbReference>
<dbReference type="GO" id="GO:0005524">
    <property type="term" value="F:ATP binding"/>
    <property type="evidence" value="ECO:0007669"/>
    <property type="project" value="InterPro"/>
</dbReference>
<feature type="domain" description="Phosphoribulokinase/uridine kinase" evidence="1">
    <location>
        <begin position="296"/>
        <end position="493"/>
    </location>
</feature>
<accession>A0A6L5YD21</accession>